<evidence type="ECO:0000256" key="2">
    <source>
        <dbReference type="ARBA" id="ARBA00022692"/>
    </source>
</evidence>
<keyword evidence="5 7" id="KW-0472">Membrane</keyword>
<evidence type="ECO:0000256" key="7">
    <source>
        <dbReference type="SAM" id="Phobius"/>
    </source>
</evidence>
<feature type="compositionally biased region" description="Gly residues" evidence="6">
    <location>
        <begin position="77"/>
        <end position="96"/>
    </location>
</feature>
<keyword evidence="2 7" id="KW-0812">Transmembrane</keyword>
<feature type="transmembrane region" description="Helical" evidence="7">
    <location>
        <begin position="16"/>
        <end position="37"/>
    </location>
</feature>
<dbReference type="RefSeq" id="XP_065660510.1">
    <property type="nucleotide sequence ID" value="XM_065804438.1"/>
</dbReference>
<feature type="region of interest" description="Disordered" evidence="6">
    <location>
        <begin position="58"/>
        <end position="96"/>
    </location>
</feature>
<dbReference type="GeneID" id="101240116"/>
<dbReference type="PANTHER" id="PTHR16875">
    <property type="entry name" value="SELENOPROTEIN K"/>
    <property type="match status" value="1"/>
</dbReference>
<sequence>MTYISSNGTIQGSQSWFRLSILTDTFWAIINFFVLFFHTMFSPNLTKKGNQYSSDYRSGGGGFFNSPPRPPQRRMGRIGGGGGGGISPGALPPGGG</sequence>
<accession>A0ABM4CFM9</accession>
<evidence type="ECO:0000256" key="4">
    <source>
        <dbReference type="ARBA" id="ARBA00022989"/>
    </source>
</evidence>
<evidence type="ECO:0000313" key="8">
    <source>
        <dbReference type="Proteomes" id="UP001652625"/>
    </source>
</evidence>
<keyword evidence="8" id="KW-1185">Reference proteome</keyword>
<dbReference type="PANTHER" id="PTHR16875:SF0">
    <property type="entry name" value="SELENOPROTEIN K"/>
    <property type="match status" value="1"/>
</dbReference>
<dbReference type="InterPro" id="IPR024491">
    <property type="entry name" value="Se_SelK/SelG"/>
</dbReference>
<reference evidence="9" key="1">
    <citation type="submission" date="2025-08" db="UniProtKB">
        <authorList>
            <consortium name="RefSeq"/>
        </authorList>
    </citation>
    <scope>IDENTIFICATION</scope>
</reference>
<dbReference type="Pfam" id="PF10961">
    <property type="entry name" value="SelK_SelG"/>
    <property type="match status" value="1"/>
</dbReference>
<evidence type="ECO:0000256" key="5">
    <source>
        <dbReference type="ARBA" id="ARBA00023136"/>
    </source>
</evidence>
<evidence type="ECO:0000256" key="3">
    <source>
        <dbReference type="ARBA" id="ARBA00022933"/>
    </source>
</evidence>
<comment type="subcellular location">
    <subcellularLocation>
        <location evidence="1">Membrane</location>
        <topology evidence="1">Single-pass membrane protein</topology>
    </subcellularLocation>
</comment>
<organism evidence="8 9">
    <name type="scientific">Hydra vulgaris</name>
    <name type="common">Hydra</name>
    <name type="synonym">Hydra attenuata</name>
    <dbReference type="NCBI Taxonomy" id="6087"/>
    <lineage>
        <taxon>Eukaryota</taxon>
        <taxon>Metazoa</taxon>
        <taxon>Cnidaria</taxon>
        <taxon>Hydrozoa</taxon>
        <taxon>Hydroidolina</taxon>
        <taxon>Anthoathecata</taxon>
        <taxon>Aplanulata</taxon>
        <taxon>Hydridae</taxon>
        <taxon>Hydra</taxon>
    </lineage>
</organism>
<evidence type="ECO:0000256" key="6">
    <source>
        <dbReference type="SAM" id="MobiDB-lite"/>
    </source>
</evidence>
<keyword evidence="4 7" id="KW-1133">Transmembrane helix</keyword>
<protein>
    <submittedName>
        <fullName evidence="9">Selenoprotein K isoform X3</fullName>
    </submittedName>
</protein>
<evidence type="ECO:0000256" key="1">
    <source>
        <dbReference type="ARBA" id="ARBA00004167"/>
    </source>
</evidence>
<gene>
    <name evidence="9" type="primary">LOC101240116</name>
</gene>
<evidence type="ECO:0000313" key="9">
    <source>
        <dbReference type="RefSeq" id="XP_065660510.1"/>
    </source>
</evidence>
<keyword evidence="3" id="KW-0712">Selenocysteine</keyword>
<proteinExistence type="predicted"/>
<dbReference type="Proteomes" id="UP001652625">
    <property type="component" value="Chromosome 09"/>
</dbReference>
<name>A0ABM4CFM9_HYDVU</name>